<comment type="similarity">
    <text evidence="2">Belongs to the bacterial solute-binding protein 5 family.</text>
</comment>
<keyword evidence="4 5" id="KW-0732">Signal</keyword>
<accession>A0ABS6H564</accession>
<dbReference type="InterPro" id="IPR030678">
    <property type="entry name" value="Peptide/Ni-bd"/>
</dbReference>
<dbReference type="PANTHER" id="PTHR30290">
    <property type="entry name" value="PERIPLASMIC BINDING COMPONENT OF ABC TRANSPORTER"/>
    <property type="match status" value="1"/>
</dbReference>
<reference evidence="7 8" key="1">
    <citation type="submission" date="2021-01" db="EMBL/GenBank/DDBJ databases">
        <title>Roseomonas sp. nov, a bacterium isolated from an oil production mixture in Yumen Oilfield.</title>
        <authorList>
            <person name="Wu D."/>
        </authorList>
    </citation>
    <scope>NUCLEOTIDE SEQUENCE [LARGE SCALE GENOMIC DNA]</scope>
    <source>
        <strain evidence="7 8">ROY-5-3</strain>
    </source>
</reference>
<keyword evidence="3" id="KW-0813">Transport</keyword>
<comment type="caution">
    <text evidence="7">The sequence shown here is derived from an EMBL/GenBank/DDBJ whole genome shotgun (WGS) entry which is preliminary data.</text>
</comment>
<evidence type="ECO:0000313" key="8">
    <source>
        <dbReference type="Proteomes" id="UP000689967"/>
    </source>
</evidence>
<dbReference type="Pfam" id="PF00496">
    <property type="entry name" value="SBP_bac_5"/>
    <property type="match status" value="1"/>
</dbReference>
<gene>
    <name evidence="7" type="ORF">JJQ90_07430</name>
</gene>
<evidence type="ECO:0000259" key="6">
    <source>
        <dbReference type="Pfam" id="PF00496"/>
    </source>
</evidence>
<evidence type="ECO:0000256" key="3">
    <source>
        <dbReference type="ARBA" id="ARBA00022448"/>
    </source>
</evidence>
<evidence type="ECO:0000256" key="1">
    <source>
        <dbReference type="ARBA" id="ARBA00004418"/>
    </source>
</evidence>
<dbReference type="PANTHER" id="PTHR30290:SF9">
    <property type="entry name" value="OLIGOPEPTIDE-BINDING PROTEIN APPA"/>
    <property type="match status" value="1"/>
</dbReference>
<feature type="domain" description="Solute-binding protein family 5" evidence="6">
    <location>
        <begin position="77"/>
        <end position="450"/>
    </location>
</feature>
<organism evidence="7 8">
    <name type="scientific">Falsiroseomonas oleicola</name>
    <dbReference type="NCBI Taxonomy" id="2801474"/>
    <lineage>
        <taxon>Bacteria</taxon>
        <taxon>Pseudomonadati</taxon>
        <taxon>Pseudomonadota</taxon>
        <taxon>Alphaproteobacteria</taxon>
        <taxon>Acetobacterales</taxon>
        <taxon>Roseomonadaceae</taxon>
        <taxon>Falsiroseomonas</taxon>
    </lineage>
</organism>
<feature type="chain" id="PRO_5046660817" evidence="5">
    <location>
        <begin position="24"/>
        <end position="539"/>
    </location>
</feature>
<evidence type="ECO:0000313" key="7">
    <source>
        <dbReference type="EMBL" id="MBU8543531.1"/>
    </source>
</evidence>
<sequence>MQRAGRIWTIAAGLALAAQVAGAQSAAAQGNTPARVFRMATSVDAATLDPHATNALFTYLVVSQVYETLTHRADDLKVQPGLALRWEQVEATRWRFHLRPDVRFAGGETFDSDDVVFSITRALTPTSNYGIYVDTVASVVAVDALTVDIVTRVPDPVVPDKLTRVLMMDRGWSEANRATAPQNFAQREETFTVRNANGTGPFVIRSREAEQRTVMVRNPNWWGNGQGSNGQAGGNVTEYHHITLNSDATRVAALLSGEVDMVHVVPVQDVARIRRDPRLRILEGQENRTVWLGLRQDVEELAGSDVRGRNPFKDLRVRQAIAHALDVEAMRRTTLRGQGVPTASMWTQFVNGWSAEADRRLPHDPARSRALLAEAGYPNGFSVPFECPTGTYDEACQAVAGMLARVGIRAQLNILPNAQFSQRIRRQEPMMYALSWGVPTFDASYTIRAVMASRAVGRAATWNAGGWSNPAFDALIPRIDAEQDPEARRGLIRQAHALHNADLGHIPMYHMMIPWAHRAGVTVTHRADNQVQVREIRVD</sequence>
<dbReference type="EMBL" id="JAERQM010000002">
    <property type="protein sequence ID" value="MBU8543531.1"/>
    <property type="molecule type" value="Genomic_DNA"/>
</dbReference>
<evidence type="ECO:0000256" key="5">
    <source>
        <dbReference type="SAM" id="SignalP"/>
    </source>
</evidence>
<dbReference type="RefSeq" id="WP_216874007.1">
    <property type="nucleotide sequence ID" value="NZ_JAERQM010000002.1"/>
</dbReference>
<protein>
    <submittedName>
        <fullName evidence="7">ABC transporter substrate-binding protein</fullName>
    </submittedName>
</protein>
<dbReference type="Proteomes" id="UP000689967">
    <property type="component" value="Unassembled WGS sequence"/>
</dbReference>
<comment type="subcellular location">
    <subcellularLocation>
        <location evidence="1">Periplasm</location>
    </subcellularLocation>
</comment>
<dbReference type="PIRSF" id="PIRSF002741">
    <property type="entry name" value="MppA"/>
    <property type="match status" value="1"/>
</dbReference>
<dbReference type="InterPro" id="IPR039424">
    <property type="entry name" value="SBP_5"/>
</dbReference>
<evidence type="ECO:0000256" key="2">
    <source>
        <dbReference type="ARBA" id="ARBA00005695"/>
    </source>
</evidence>
<evidence type="ECO:0000256" key="4">
    <source>
        <dbReference type="ARBA" id="ARBA00022729"/>
    </source>
</evidence>
<name>A0ABS6H564_9PROT</name>
<keyword evidence="8" id="KW-1185">Reference proteome</keyword>
<dbReference type="CDD" id="cd08498">
    <property type="entry name" value="PBP2_NikA_DppA_OppA_like_2"/>
    <property type="match status" value="1"/>
</dbReference>
<proteinExistence type="inferred from homology"/>
<feature type="signal peptide" evidence="5">
    <location>
        <begin position="1"/>
        <end position="23"/>
    </location>
</feature>
<dbReference type="InterPro" id="IPR000914">
    <property type="entry name" value="SBP_5_dom"/>
</dbReference>